<evidence type="ECO:0000313" key="3">
    <source>
        <dbReference type="Proteomes" id="UP000075243"/>
    </source>
</evidence>
<keyword evidence="3" id="KW-1185">Reference proteome</keyword>
<gene>
    <name evidence="2" type="ORF">KK1_028543</name>
</gene>
<accession>A0A151S4B3</accession>
<dbReference type="OMA" id="CIQPENS"/>
<dbReference type="EMBL" id="KQ483471">
    <property type="protein sequence ID" value="KYP49675.1"/>
    <property type="molecule type" value="Genomic_DNA"/>
</dbReference>
<name>A0A151S4B3_CAJCA</name>
<feature type="compositionally biased region" description="Low complexity" evidence="1">
    <location>
        <begin position="156"/>
        <end position="173"/>
    </location>
</feature>
<evidence type="ECO:0000313" key="2">
    <source>
        <dbReference type="EMBL" id="KYP49675.1"/>
    </source>
</evidence>
<dbReference type="Proteomes" id="UP000075243">
    <property type="component" value="Unassembled WGS sequence"/>
</dbReference>
<feature type="compositionally biased region" description="Acidic residues" evidence="1">
    <location>
        <begin position="89"/>
        <end position="108"/>
    </location>
</feature>
<dbReference type="AlphaFoldDB" id="A0A151S4B3"/>
<organism evidence="2 3">
    <name type="scientific">Cajanus cajan</name>
    <name type="common">Pigeon pea</name>
    <name type="synonym">Cajanus indicus</name>
    <dbReference type="NCBI Taxonomy" id="3821"/>
    <lineage>
        <taxon>Eukaryota</taxon>
        <taxon>Viridiplantae</taxon>
        <taxon>Streptophyta</taxon>
        <taxon>Embryophyta</taxon>
        <taxon>Tracheophyta</taxon>
        <taxon>Spermatophyta</taxon>
        <taxon>Magnoliopsida</taxon>
        <taxon>eudicotyledons</taxon>
        <taxon>Gunneridae</taxon>
        <taxon>Pentapetalae</taxon>
        <taxon>rosids</taxon>
        <taxon>fabids</taxon>
        <taxon>Fabales</taxon>
        <taxon>Fabaceae</taxon>
        <taxon>Papilionoideae</taxon>
        <taxon>50 kb inversion clade</taxon>
        <taxon>NPAAA clade</taxon>
        <taxon>indigoferoid/millettioid clade</taxon>
        <taxon>Phaseoleae</taxon>
        <taxon>Cajanus</taxon>
    </lineage>
</organism>
<evidence type="ECO:0000256" key="1">
    <source>
        <dbReference type="SAM" id="MobiDB-lite"/>
    </source>
</evidence>
<protein>
    <submittedName>
        <fullName evidence="2">Uncharacterized protein</fullName>
    </submittedName>
</protein>
<reference evidence="2" key="1">
    <citation type="journal article" date="2012" name="Nat. Biotechnol.">
        <title>Draft genome sequence of pigeonpea (Cajanus cajan), an orphan legume crop of resource-poor farmers.</title>
        <authorList>
            <person name="Varshney R.K."/>
            <person name="Chen W."/>
            <person name="Li Y."/>
            <person name="Bharti A.K."/>
            <person name="Saxena R.K."/>
            <person name="Schlueter J.A."/>
            <person name="Donoghue M.T."/>
            <person name="Azam S."/>
            <person name="Fan G."/>
            <person name="Whaley A.M."/>
            <person name="Farmer A.D."/>
            <person name="Sheridan J."/>
            <person name="Iwata A."/>
            <person name="Tuteja R."/>
            <person name="Penmetsa R.V."/>
            <person name="Wu W."/>
            <person name="Upadhyaya H.D."/>
            <person name="Yang S.P."/>
            <person name="Shah T."/>
            <person name="Saxena K.B."/>
            <person name="Michael T."/>
            <person name="McCombie W.R."/>
            <person name="Yang B."/>
            <person name="Zhang G."/>
            <person name="Yang H."/>
            <person name="Wang J."/>
            <person name="Spillane C."/>
            <person name="Cook D.R."/>
            <person name="May G.D."/>
            <person name="Xu X."/>
            <person name="Jackson S.A."/>
        </authorList>
    </citation>
    <scope>NUCLEOTIDE SEQUENCE [LARGE SCALE GENOMIC DNA]</scope>
</reference>
<feature type="region of interest" description="Disordered" evidence="1">
    <location>
        <begin position="32"/>
        <end position="119"/>
    </location>
</feature>
<dbReference type="Gramene" id="C.cajan_28602.t">
    <property type="protein sequence ID" value="C.cajan_28602.t"/>
    <property type="gene ID" value="C.cajan_28602"/>
</dbReference>
<feature type="region of interest" description="Disordered" evidence="1">
    <location>
        <begin position="149"/>
        <end position="173"/>
    </location>
</feature>
<proteinExistence type="predicted"/>
<sequence length="173" mass="19271">MGANNSRLPGSGGEVLPAKIRPLLRRRVEELRRRRSGATMGREQEEEATFSKKHILNFDDESESSTIAKRGDSLSKVVPLPVEKKDEVVDSDEEEEEEEEENEEDDEIESGRFIGPASPSFKIYCIQPENSKREAELCRSNALGDHENQTCVFQKSPSANSVESSASADTNEV</sequence>